<dbReference type="PANTHER" id="PTHR12192:SF2">
    <property type="entry name" value="GLUTATHIONE-SPECIFIC GAMMA-GLUTAMYLCYCLOTRANSFERASE 2"/>
    <property type="match status" value="1"/>
</dbReference>
<protein>
    <recommendedName>
        <fullName evidence="1">glutathione-specific gamma-glutamylcyclotransferase</fullName>
        <ecNumber evidence="1">4.3.2.7</ecNumber>
    </recommendedName>
</protein>
<dbReference type="InterPro" id="IPR036568">
    <property type="entry name" value="GGCT-like_sf"/>
</dbReference>
<dbReference type="Gene3D" id="3.10.490.10">
    <property type="entry name" value="Gamma-glutamyl cyclotransferase-like"/>
    <property type="match status" value="1"/>
</dbReference>
<comment type="caution">
    <text evidence="3">The sequence shown here is derived from an EMBL/GenBank/DDBJ whole genome shotgun (WGS) entry which is preliminary data.</text>
</comment>
<dbReference type="CDD" id="cd06661">
    <property type="entry name" value="GGCT_like"/>
    <property type="match status" value="1"/>
</dbReference>
<sequence>MLNRDAICSGAYLESFDSLPKDILWTQARIDESLKETMALRPRDHDVWVFAYGSLMWNPISRYDERIIATLHGWHRTFSLRAIAGRGTLERPGRMLSLEPGGSTEGVVLRIPEETLDEEMRILWTREMVTGAYAPTWAPVTFRSGEEGLAVVFVANPLHAHYEADSRPATIAPLIAAACGSFGTNAEYVLKLQHALAECDMEDAYIDELAAELARIGAVSDA</sequence>
<evidence type="ECO:0000313" key="4">
    <source>
        <dbReference type="Proteomes" id="UP000219522"/>
    </source>
</evidence>
<dbReference type="SUPFAM" id="SSF110857">
    <property type="entry name" value="Gamma-glutamyl cyclotransferase-like"/>
    <property type="match status" value="1"/>
</dbReference>
<dbReference type="GO" id="GO:0061928">
    <property type="term" value="F:glutathione specific gamma-glutamylcyclotransferase activity"/>
    <property type="evidence" value="ECO:0007669"/>
    <property type="project" value="UniProtKB-EC"/>
</dbReference>
<dbReference type="GO" id="GO:0006751">
    <property type="term" value="P:glutathione catabolic process"/>
    <property type="evidence" value="ECO:0007669"/>
    <property type="project" value="InterPro"/>
</dbReference>
<gene>
    <name evidence="3" type="ORF">SAMN05446927_6858</name>
</gene>
<dbReference type="AlphaFoldDB" id="A0A7Z7N608"/>
<dbReference type="GO" id="GO:0005737">
    <property type="term" value="C:cytoplasm"/>
    <property type="evidence" value="ECO:0007669"/>
    <property type="project" value="TreeGrafter"/>
</dbReference>
<organism evidence="3 4">
    <name type="scientific">Caballeronia arationis</name>
    <dbReference type="NCBI Taxonomy" id="1777142"/>
    <lineage>
        <taxon>Bacteria</taxon>
        <taxon>Pseudomonadati</taxon>
        <taxon>Pseudomonadota</taxon>
        <taxon>Betaproteobacteria</taxon>
        <taxon>Burkholderiales</taxon>
        <taxon>Burkholderiaceae</taxon>
        <taxon>Caballeronia</taxon>
    </lineage>
</organism>
<keyword evidence="2" id="KW-0456">Lyase</keyword>
<dbReference type="EC" id="4.3.2.7" evidence="1"/>
<dbReference type="Proteomes" id="UP000219522">
    <property type="component" value="Unassembled WGS sequence"/>
</dbReference>
<evidence type="ECO:0000256" key="1">
    <source>
        <dbReference type="ARBA" id="ARBA00012344"/>
    </source>
</evidence>
<dbReference type="RefSeq" id="WP_062633844.1">
    <property type="nucleotide sequence ID" value="NZ_FCOG02000009.1"/>
</dbReference>
<accession>A0A7Z7N608</accession>
<evidence type="ECO:0000313" key="3">
    <source>
        <dbReference type="EMBL" id="SOE88256.1"/>
    </source>
</evidence>
<dbReference type="OrthoDB" id="9795692at2"/>
<dbReference type="InterPro" id="IPR006840">
    <property type="entry name" value="ChaC"/>
</dbReference>
<keyword evidence="4" id="KW-1185">Reference proteome</keyword>
<dbReference type="PANTHER" id="PTHR12192">
    <property type="entry name" value="CATION TRANSPORT PROTEIN CHAC-RELATED"/>
    <property type="match status" value="1"/>
</dbReference>
<dbReference type="InterPro" id="IPR013024">
    <property type="entry name" value="GGCT-like"/>
</dbReference>
<name>A0A7Z7N608_9BURK</name>
<dbReference type="Pfam" id="PF04752">
    <property type="entry name" value="ChaC"/>
    <property type="match status" value="1"/>
</dbReference>
<reference evidence="3 4" key="1">
    <citation type="submission" date="2017-09" db="EMBL/GenBank/DDBJ databases">
        <authorList>
            <person name="Varghese N."/>
            <person name="Submissions S."/>
        </authorList>
    </citation>
    <scope>NUCLEOTIDE SEQUENCE [LARGE SCALE GENOMIC DNA]</scope>
    <source>
        <strain evidence="3 4">OK806</strain>
    </source>
</reference>
<dbReference type="EMBL" id="OCSU01000003">
    <property type="protein sequence ID" value="SOE88256.1"/>
    <property type="molecule type" value="Genomic_DNA"/>
</dbReference>
<evidence type="ECO:0000256" key="2">
    <source>
        <dbReference type="ARBA" id="ARBA00023239"/>
    </source>
</evidence>
<proteinExistence type="predicted"/>